<dbReference type="EMBL" id="KI913187">
    <property type="protein sequence ID" value="ETV68268.1"/>
    <property type="molecule type" value="Genomic_DNA"/>
</dbReference>
<proteinExistence type="predicted"/>
<dbReference type="STRING" id="112090.W4FNK6"/>
<dbReference type="RefSeq" id="XP_009842211.1">
    <property type="nucleotide sequence ID" value="XM_009843909.1"/>
</dbReference>
<protein>
    <recommendedName>
        <fullName evidence="2">DDE Tnp4 domain-containing protein</fullName>
    </recommendedName>
</protein>
<sequence>MDSDSDCGSGSDSDIIDAAIQVVFGPVLSRKHGGSCPGKSQNIDRQCSLYSNLLMQDYFAPNCMYPDDLFKRRFRMSRDLFLHVMNTVEANDSYFTQRKDAVGKLGLSSYQRVAACIRHLATGTAMDDLDDRYRIGESTMRETLHRFCLVVQAEFGPTYLRSPKTADLRDLLTRSKSVGWPGMLGSIDCCHLAWKNCPKAWAGQYQGKNGEPTVVVEAISDTQGRIWHCFFGMPGANNDINVLDNSPLLFDAIHGTSPMVEFSVNGHKYDRPYWLVDGIYPKYSVFVKTINNPSTAKEANRKSTGVATKGRRADVWNAPSSVAHAHEPVPTLEQGRNEGRCCDVLYLAQHDT</sequence>
<dbReference type="PANTHER" id="PTHR47150">
    <property type="entry name" value="OS12G0169200 PROTEIN"/>
    <property type="match status" value="1"/>
</dbReference>
<dbReference type="VEuPathDB" id="FungiDB:H257_15721"/>
<dbReference type="OrthoDB" id="127355at2759"/>
<dbReference type="Pfam" id="PF04827">
    <property type="entry name" value="Plant_tran"/>
    <property type="match status" value="1"/>
</dbReference>
<organism evidence="1">
    <name type="scientific">Aphanomyces astaci</name>
    <name type="common">Crayfish plague agent</name>
    <dbReference type="NCBI Taxonomy" id="112090"/>
    <lineage>
        <taxon>Eukaryota</taxon>
        <taxon>Sar</taxon>
        <taxon>Stramenopiles</taxon>
        <taxon>Oomycota</taxon>
        <taxon>Saprolegniomycetes</taxon>
        <taxon>Saprolegniales</taxon>
        <taxon>Verrucalvaceae</taxon>
        <taxon>Aphanomyces</taxon>
    </lineage>
</organism>
<name>W4FNK6_APHAT</name>
<reference evidence="1" key="1">
    <citation type="submission" date="2013-12" db="EMBL/GenBank/DDBJ databases">
        <title>The Genome Sequence of Aphanomyces astaci APO3.</title>
        <authorList>
            <consortium name="The Broad Institute Genomics Platform"/>
            <person name="Russ C."/>
            <person name="Tyler B."/>
            <person name="van West P."/>
            <person name="Dieguez-Uribeondo J."/>
            <person name="Young S.K."/>
            <person name="Zeng Q."/>
            <person name="Gargeya S."/>
            <person name="Fitzgerald M."/>
            <person name="Abouelleil A."/>
            <person name="Alvarado L."/>
            <person name="Chapman S.B."/>
            <person name="Gainer-Dewar J."/>
            <person name="Goldberg J."/>
            <person name="Griggs A."/>
            <person name="Gujja S."/>
            <person name="Hansen M."/>
            <person name="Howarth C."/>
            <person name="Imamovic A."/>
            <person name="Ireland A."/>
            <person name="Larimer J."/>
            <person name="McCowan C."/>
            <person name="Murphy C."/>
            <person name="Pearson M."/>
            <person name="Poon T.W."/>
            <person name="Priest M."/>
            <person name="Roberts A."/>
            <person name="Saif S."/>
            <person name="Shea T."/>
            <person name="Sykes S."/>
            <person name="Wortman J."/>
            <person name="Nusbaum C."/>
            <person name="Birren B."/>
        </authorList>
    </citation>
    <scope>NUCLEOTIDE SEQUENCE [LARGE SCALE GENOMIC DNA]</scope>
    <source>
        <strain evidence="1">APO3</strain>
    </source>
</reference>
<evidence type="ECO:0000313" key="1">
    <source>
        <dbReference type="EMBL" id="ETV68268.1"/>
    </source>
</evidence>
<dbReference type="AlphaFoldDB" id="W4FNK6"/>
<dbReference type="InterPro" id="IPR006912">
    <property type="entry name" value="Harbinger_derived_prot"/>
</dbReference>
<dbReference type="PANTHER" id="PTHR47150:SF5">
    <property type="entry name" value="OS07G0546750 PROTEIN"/>
    <property type="match status" value="1"/>
</dbReference>
<gene>
    <name evidence="1" type="ORF">H257_15721</name>
</gene>
<dbReference type="GeneID" id="20817717"/>
<evidence type="ECO:0008006" key="2">
    <source>
        <dbReference type="Google" id="ProtNLM"/>
    </source>
</evidence>
<accession>W4FNK6</accession>